<gene>
    <name evidence="1" type="ORF">GFSPODELE1_LOCUS2139</name>
</gene>
<keyword evidence="2" id="KW-1185">Reference proteome</keyword>
<name>A0ABP1CRV1_9APHY</name>
<reference evidence="2" key="1">
    <citation type="submission" date="2024-04" db="EMBL/GenBank/DDBJ databases">
        <authorList>
            <person name="Shaw F."/>
            <person name="Minotto A."/>
        </authorList>
    </citation>
    <scope>NUCLEOTIDE SEQUENCE [LARGE SCALE GENOMIC DNA]</scope>
</reference>
<dbReference type="Gene3D" id="1.10.510.10">
    <property type="entry name" value="Transferase(Phosphotransferase) domain 1"/>
    <property type="match status" value="1"/>
</dbReference>
<dbReference type="InterPro" id="IPR011009">
    <property type="entry name" value="Kinase-like_dom_sf"/>
</dbReference>
<evidence type="ECO:0000313" key="2">
    <source>
        <dbReference type="Proteomes" id="UP001497453"/>
    </source>
</evidence>
<sequence>MGSEKGPVSLSTILPINLSTLCKLAETNDMVSLWDSLEPWFRSKGYILYPRSSSGNVIYPSNEPVYTLNESPAKFPFAHSESRNPEDRSFFALFGLFAAVNVQRRDIVIKLLPHDYPELAIFKRLVSEPQCSDPLNLTIPVLDILTYSDEISFVIMPRWGDTPSVLFDGFDCLETAFEFALCMLKNLIVHRVTVLCPSITANVSLNLLQDIKLNNILINSYGGRRYNSHYHSFFASKKARFVLCDFSISMMFSSDTLPAERVCPASASEDGYFDFHPPDAANGETIYDPFAYDVACLGGLLCESIGYMTPLAPPLAPFLDGMITPDISTRYTAAEALEAFIQLKDSFDPTYLSNTRAPAPPTLGTYIWQSYDRWAGLPEEFVREHTAKRAPVRPRRKLQFLDDTSIFVEWNAPPVV</sequence>
<protein>
    <recommendedName>
        <fullName evidence="3">Protein kinase domain-containing protein</fullName>
    </recommendedName>
</protein>
<dbReference type="EMBL" id="OZ037953">
    <property type="protein sequence ID" value="CAL1698395.1"/>
    <property type="molecule type" value="Genomic_DNA"/>
</dbReference>
<dbReference type="Proteomes" id="UP001497453">
    <property type="component" value="Chromosome 10"/>
</dbReference>
<evidence type="ECO:0008006" key="3">
    <source>
        <dbReference type="Google" id="ProtNLM"/>
    </source>
</evidence>
<evidence type="ECO:0000313" key="1">
    <source>
        <dbReference type="EMBL" id="CAL1698395.1"/>
    </source>
</evidence>
<accession>A0ABP1CRV1</accession>
<proteinExistence type="predicted"/>
<dbReference type="SUPFAM" id="SSF56112">
    <property type="entry name" value="Protein kinase-like (PK-like)"/>
    <property type="match status" value="1"/>
</dbReference>
<organism evidence="1 2">
    <name type="scientific">Somion occarium</name>
    <dbReference type="NCBI Taxonomy" id="3059160"/>
    <lineage>
        <taxon>Eukaryota</taxon>
        <taxon>Fungi</taxon>
        <taxon>Dikarya</taxon>
        <taxon>Basidiomycota</taxon>
        <taxon>Agaricomycotina</taxon>
        <taxon>Agaricomycetes</taxon>
        <taxon>Polyporales</taxon>
        <taxon>Cerrenaceae</taxon>
        <taxon>Somion</taxon>
    </lineage>
</organism>